<dbReference type="Gene3D" id="1.10.510.10">
    <property type="entry name" value="Transferase(Phosphotransferase) domain 1"/>
    <property type="match status" value="1"/>
</dbReference>
<keyword evidence="1" id="KW-0418">Kinase</keyword>
<dbReference type="GO" id="GO:0004674">
    <property type="term" value="F:protein serine/threonine kinase activity"/>
    <property type="evidence" value="ECO:0007669"/>
    <property type="project" value="UniProtKB-KW"/>
</dbReference>
<name>A0AAE1QQT5_9SOLA</name>
<dbReference type="GO" id="GO:0005524">
    <property type="term" value="F:ATP binding"/>
    <property type="evidence" value="ECO:0007669"/>
    <property type="project" value="UniProtKB-KW"/>
</dbReference>
<accession>A0AAE1QQT5</accession>
<evidence type="ECO:0000256" key="3">
    <source>
        <dbReference type="ARBA" id="ARBA00022840"/>
    </source>
</evidence>
<reference evidence="4" key="1">
    <citation type="submission" date="2023-12" db="EMBL/GenBank/DDBJ databases">
        <title>Genome assembly of Anisodus tanguticus.</title>
        <authorList>
            <person name="Wang Y.-J."/>
        </authorList>
    </citation>
    <scope>NUCLEOTIDE SEQUENCE</scope>
    <source>
        <strain evidence="4">KB-2021</strain>
        <tissue evidence="4">Leaf</tissue>
    </source>
</reference>
<keyword evidence="2" id="KW-0547">Nucleotide-binding</keyword>
<keyword evidence="5" id="KW-1185">Reference proteome</keyword>
<dbReference type="AlphaFoldDB" id="A0AAE1QQT5"/>
<dbReference type="PANTHER" id="PTHR47989">
    <property type="entry name" value="OS01G0750732 PROTEIN"/>
    <property type="match status" value="1"/>
</dbReference>
<keyword evidence="3" id="KW-0067">ATP-binding</keyword>
<comment type="caution">
    <text evidence="4">The sequence shown here is derived from an EMBL/GenBank/DDBJ whole genome shotgun (WGS) entry which is preliminary data.</text>
</comment>
<dbReference type="PANTHER" id="PTHR47989:SF9">
    <property type="entry name" value="PROTEIN KINASE SUPERFAMILY PROTEIN"/>
    <property type="match status" value="1"/>
</dbReference>
<protein>
    <submittedName>
        <fullName evidence="4">Uncharacterized protein</fullName>
    </submittedName>
</protein>
<dbReference type="EMBL" id="JAVYJV010000024">
    <property type="protein sequence ID" value="KAK4337903.1"/>
    <property type="molecule type" value="Genomic_DNA"/>
</dbReference>
<evidence type="ECO:0000256" key="1">
    <source>
        <dbReference type="ARBA" id="ARBA00022527"/>
    </source>
</evidence>
<keyword evidence="1" id="KW-0723">Serine/threonine-protein kinase</keyword>
<dbReference type="Proteomes" id="UP001291623">
    <property type="component" value="Unassembled WGS sequence"/>
</dbReference>
<keyword evidence="1" id="KW-0808">Transferase</keyword>
<gene>
    <name evidence="4" type="ORF">RND71_042390</name>
</gene>
<evidence type="ECO:0000313" key="4">
    <source>
        <dbReference type="EMBL" id="KAK4337903.1"/>
    </source>
</evidence>
<organism evidence="4 5">
    <name type="scientific">Anisodus tanguticus</name>
    <dbReference type="NCBI Taxonomy" id="243964"/>
    <lineage>
        <taxon>Eukaryota</taxon>
        <taxon>Viridiplantae</taxon>
        <taxon>Streptophyta</taxon>
        <taxon>Embryophyta</taxon>
        <taxon>Tracheophyta</taxon>
        <taxon>Spermatophyta</taxon>
        <taxon>Magnoliopsida</taxon>
        <taxon>eudicotyledons</taxon>
        <taxon>Gunneridae</taxon>
        <taxon>Pentapetalae</taxon>
        <taxon>asterids</taxon>
        <taxon>lamiids</taxon>
        <taxon>Solanales</taxon>
        <taxon>Solanaceae</taxon>
        <taxon>Solanoideae</taxon>
        <taxon>Hyoscyameae</taxon>
        <taxon>Anisodus</taxon>
    </lineage>
</organism>
<sequence>MSQPPGQENLVAWARPLLTSEGLELIVDHTLGFDFPFDDIVKVAAIASMCVQPEVSHRPFMGEVVQALKLVCNECEQTKGIESRSCSRDDLSIDMDSRISTASSQVLNPKSLGSNSDSELDVERGLSMSDLLSPLARYGKQESGSFRRYYSSGPLRKGKTRRL</sequence>
<evidence type="ECO:0000256" key="2">
    <source>
        <dbReference type="ARBA" id="ARBA00022741"/>
    </source>
</evidence>
<evidence type="ECO:0000313" key="5">
    <source>
        <dbReference type="Proteomes" id="UP001291623"/>
    </source>
</evidence>
<proteinExistence type="predicted"/>